<keyword evidence="6" id="KW-0299">Galactose metabolism</keyword>
<dbReference type="Gene3D" id="3.40.50.720">
    <property type="entry name" value="NAD(P)-binding Rossmann-like Domain"/>
    <property type="match status" value="1"/>
</dbReference>
<accession>A0A481Z0K5</accession>
<comment type="cofactor">
    <cofactor evidence="2">
        <name>NAD(+)</name>
        <dbReference type="ChEBI" id="CHEBI:57540"/>
    </cofactor>
</comment>
<dbReference type="GO" id="GO:0006012">
    <property type="term" value="P:galactose metabolic process"/>
    <property type="evidence" value="ECO:0007669"/>
    <property type="project" value="UniProtKB-KW"/>
</dbReference>
<dbReference type="EC" id="5.1.3.2" evidence="4"/>
<dbReference type="InterPro" id="IPR036291">
    <property type="entry name" value="NAD(P)-bd_dom_sf"/>
</dbReference>
<gene>
    <name evidence="9" type="ORF">LCMiAC02_00910</name>
</gene>
<proteinExistence type="predicted"/>
<dbReference type="InterPro" id="IPR001509">
    <property type="entry name" value="Epimerase_deHydtase"/>
</dbReference>
<dbReference type="SUPFAM" id="SSF51735">
    <property type="entry name" value="NAD(P)-binding Rossmann-fold domains"/>
    <property type="match status" value="1"/>
</dbReference>
<dbReference type="NCBIfam" id="TIGR01179">
    <property type="entry name" value="galE"/>
    <property type="match status" value="1"/>
</dbReference>
<dbReference type="EMBL" id="MK500406">
    <property type="protein sequence ID" value="QBK88998.1"/>
    <property type="molecule type" value="Genomic_DNA"/>
</dbReference>
<dbReference type="PANTHER" id="PTHR43725">
    <property type="entry name" value="UDP-GLUCOSE 4-EPIMERASE"/>
    <property type="match status" value="1"/>
</dbReference>
<comment type="pathway">
    <text evidence="3">Carbohydrate metabolism.</text>
</comment>
<dbReference type="Gene3D" id="3.90.25.10">
    <property type="entry name" value="UDP-galactose 4-epimerase, domain 1"/>
    <property type="match status" value="1"/>
</dbReference>
<dbReference type="InterPro" id="IPR005886">
    <property type="entry name" value="UDP_G4E"/>
</dbReference>
<dbReference type="PANTHER" id="PTHR43725:SF47">
    <property type="entry name" value="UDP-GLUCOSE 4-EPIMERASE"/>
    <property type="match status" value="1"/>
</dbReference>
<evidence type="ECO:0000313" key="9">
    <source>
        <dbReference type="EMBL" id="QBK88998.1"/>
    </source>
</evidence>
<evidence type="ECO:0000256" key="7">
    <source>
        <dbReference type="ARBA" id="ARBA00023235"/>
    </source>
</evidence>
<keyword evidence="7" id="KW-0413">Isomerase</keyword>
<evidence type="ECO:0000256" key="6">
    <source>
        <dbReference type="ARBA" id="ARBA00023144"/>
    </source>
</evidence>
<name>A0A481Z0K5_9VIRU</name>
<sequence>MSVLVTGGMGFIGSHICVELLNNNYKVIIVDNLCNSKIYVLDKIKQITKKEIIFYNYDLNDINDIDKIFSLHKINAVIHLAGLKAVSESIKKPLLYYQNNIVSTLNLIQIMEKYKCYNLIFSSSATVYGNSKPPYNETSAVGIGISNPYGRTKYMIEQILSDITKSDACGNNNNNWNIISLRYFNPIGAHKSGLIGEDPNSIPNNLMPFVLKVAIQNNTKKNLGDVYKTVKIFGNDFDTIDGTGVRDYIHVCDLAIGHIKALKKINKLHQMRSIQPGACAKSYNVFNLGTGHGSSVLQVINTFKKVNKINLPYDIVDRRKGDIATSYCVTKKSNNILDWYPIYNLNDMCRDAWNYAKHNL</sequence>
<dbReference type="Pfam" id="PF01370">
    <property type="entry name" value="Epimerase"/>
    <property type="match status" value="1"/>
</dbReference>
<evidence type="ECO:0000259" key="8">
    <source>
        <dbReference type="Pfam" id="PF01370"/>
    </source>
</evidence>
<evidence type="ECO:0000256" key="1">
    <source>
        <dbReference type="ARBA" id="ARBA00000083"/>
    </source>
</evidence>
<evidence type="ECO:0000256" key="2">
    <source>
        <dbReference type="ARBA" id="ARBA00001911"/>
    </source>
</evidence>
<reference evidence="9" key="1">
    <citation type="journal article" date="2019" name="MBio">
        <title>Virus Genomes from Deep Sea Sediments Expand the Ocean Megavirome and Support Independent Origins of Viral Gigantism.</title>
        <authorList>
            <person name="Backstrom D."/>
            <person name="Yutin N."/>
            <person name="Jorgensen S.L."/>
            <person name="Dharamshi J."/>
            <person name="Homa F."/>
            <person name="Zaremba-Niedwiedzka K."/>
            <person name="Spang A."/>
            <person name="Wolf Y.I."/>
            <person name="Koonin E.V."/>
            <person name="Ettema T.J."/>
        </authorList>
    </citation>
    <scope>NUCLEOTIDE SEQUENCE</scope>
</reference>
<protein>
    <recommendedName>
        <fullName evidence="4">UDP-glucose 4-epimerase</fullName>
        <ecNumber evidence="4">5.1.3.2</ecNumber>
    </recommendedName>
</protein>
<keyword evidence="5" id="KW-0520">NAD</keyword>
<comment type="catalytic activity">
    <reaction evidence="1">
        <text>UDP-alpha-D-glucose = UDP-alpha-D-galactose</text>
        <dbReference type="Rhea" id="RHEA:22168"/>
        <dbReference type="ChEBI" id="CHEBI:58885"/>
        <dbReference type="ChEBI" id="CHEBI:66914"/>
        <dbReference type="EC" id="5.1.3.2"/>
    </reaction>
</comment>
<dbReference type="GO" id="GO:0003978">
    <property type="term" value="F:UDP-glucose 4-epimerase activity"/>
    <property type="evidence" value="ECO:0007669"/>
    <property type="project" value="UniProtKB-EC"/>
</dbReference>
<feature type="domain" description="NAD-dependent epimerase/dehydratase" evidence="8">
    <location>
        <begin position="3"/>
        <end position="268"/>
    </location>
</feature>
<keyword evidence="6" id="KW-0119">Carbohydrate metabolism</keyword>
<evidence type="ECO:0000256" key="5">
    <source>
        <dbReference type="ARBA" id="ARBA00023027"/>
    </source>
</evidence>
<evidence type="ECO:0000256" key="3">
    <source>
        <dbReference type="ARBA" id="ARBA00005007"/>
    </source>
</evidence>
<evidence type="ECO:0000256" key="4">
    <source>
        <dbReference type="ARBA" id="ARBA00013189"/>
    </source>
</evidence>
<dbReference type="CDD" id="cd05247">
    <property type="entry name" value="UDP_G4E_1_SDR_e"/>
    <property type="match status" value="1"/>
</dbReference>
<organism evidence="9">
    <name type="scientific">Mimivirus LCMiAC02</name>
    <dbReference type="NCBI Taxonomy" id="2506609"/>
    <lineage>
        <taxon>Viruses</taxon>
        <taxon>Varidnaviria</taxon>
        <taxon>Bamfordvirae</taxon>
        <taxon>Nucleocytoviricota</taxon>
        <taxon>Megaviricetes</taxon>
        <taxon>Imitervirales</taxon>
        <taxon>Mimiviridae</taxon>
        <taxon>Klosneuvirinae</taxon>
    </lineage>
</organism>